<keyword evidence="6" id="KW-0449">Lipoprotein</keyword>
<dbReference type="Gene3D" id="3.40.50.300">
    <property type="entry name" value="P-loop containing nucleotide triphosphate hydrolases"/>
    <property type="match status" value="1"/>
</dbReference>
<reference evidence="6" key="1">
    <citation type="submission" date="2020-11" db="EMBL/GenBank/DDBJ databases">
        <title>Sequencing the genomes of 1000 actinobacteria strains.</title>
        <authorList>
            <person name="Klenk H.-P."/>
        </authorList>
    </citation>
    <scope>NUCLEOTIDE SEQUENCE</scope>
    <source>
        <strain evidence="6">DSM 45356</strain>
    </source>
</reference>
<dbReference type="InterPro" id="IPR017911">
    <property type="entry name" value="MacB-like_ATP-bd"/>
</dbReference>
<sequence length="431" mass="46168">MTEPRHDQTGGAHEFRGWLANPEPEAEPAPEPWPREAAPESWSREAEPWPPAREADPWTRDSDPGRDSGRESGLGRDPRPVREPGLAPAAPPGTDQWTPVRRPEAGATVEPTWLRDHTAQPPALTDLDRPLTRRDVTGYTTSGLPLVRRVSGAAVTCRGLVYIYRLEGYDVVALSGVDLDIAPGESVALVGPSGAGKSTLLSLLAGLISPAAGRLEVGAHDLAKATEVELQRMRATDIGVILQGAARNLLPYLTAEQNIHFAQGGAARQNRGQLPKPKELLSLVGMSGRRARLKPSEMTPGERQRLALAVGIANGAGLLLADEPTSQLDARSRDEMLRALDAVNRAGTTVVVVTHDPEVGAQMGRTVTIRDGRVGAEGLRGEDFAVIGRDGSLHLPPEVLEVYAPGTLMRVELQPDGTVRLNAMTPPQEDQ</sequence>
<dbReference type="InterPro" id="IPR015854">
    <property type="entry name" value="ABC_transpr_LolD-like"/>
</dbReference>
<evidence type="ECO:0000259" key="5">
    <source>
        <dbReference type="PROSITE" id="PS50893"/>
    </source>
</evidence>
<keyword evidence="1" id="KW-0813">Transport</keyword>
<dbReference type="InterPro" id="IPR003593">
    <property type="entry name" value="AAA+_ATPase"/>
</dbReference>
<proteinExistence type="predicted"/>
<dbReference type="InterPro" id="IPR027417">
    <property type="entry name" value="P-loop_NTPase"/>
</dbReference>
<feature type="domain" description="ABC transporter" evidence="5">
    <location>
        <begin position="155"/>
        <end position="396"/>
    </location>
</feature>
<keyword evidence="7" id="KW-1185">Reference proteome</keyword>
<dbReference type="SUPFAM" id="SSF52540">
    <property type="entry name" value="P-loop containing nucleoside triphosphate hydrolases"/>
    <property type="match status" value="1"/>
</dbReference>
<feature type="compositionally biased region" description="Basic and acidic residues" evidence="4">
    <location>
        <begin position="1"/>
        <end position="16"/>
    </location>
</feature>
<dbReference type="GO" id="GO:0022857">
    <property type="term" value="F:transmembrane transporter activity"/>
    <property type="evidence" value="ECO:0007669"/>
    <property type="project" value="TreeGrafter"/>
</dbReference>
<dbReference type="PANTHER" id="PTHR24220">
    <property type="entry name" value="IMPORT ATP-BINDING PROTEIN"/>
    <property type="match status" value="1"/>
</dbReference>
<dbReference type="Pfam" id="PF00005">
    <property type="entry name" value="ABC_tran"/>
    <property type="match status" value="1"/>
</dbReference>
<dbReference type="PROSITE" id="PS50893">
    <property type="entry name" value="ABC_TRANSPORTER_2"/>
    <property type="match status" value="1"/>
</dbReference>
<gene>
    <name evidence="6" type="ORF">IW245_007094</name>
</gene>
<comment type="caution">
    <text evidence="6">The sequence shown here is derived from an EMBL/GenBank/DDBJ whole genome shotgun (WGS) entry which is preliminary data.</text>
</comment>
<organism evidence="6 7">
    <name type="scientific">Longispora fulva</name>
    <dbReference type="NCBI Taxonomy" id="619741"/>
    <lineage>
        <taxon>Bacteria</taxon>
        <taxon>Bacillati</taxon>
        <taxon>Actinomycetota</taxon>
        <taxon>Actinomycetes</taxon>
        <taxon>Micromonosporales</taxon>
        <taxon>Micromonosporaceae</taxon>
        <taxon>Longispora</taxon>
    </lineage>
</organism>
<dbReference type="Proteomes" id="UP000622552">
    <property type="component" value="Unassembled WGS sequence"/>
</dbReference>
<protein>
    <submittedName>
        <fullName evidence="6">ABC-type lipoprotein export system ATPase subunit</fullName>
    </submittedName>
</protein>
<evidence type="ECO:0000256" key="1">
    <source>
        <dbReference type="ARBA" id="ARBA00022448"/>
    </source>
</evidence>
<dbReference type="PANTHER" id="PTHR24220:SF685">
    <property type="entry name" value="ABC TRANSPORTER RELATED"/>
    <property type="match status" value="1"/>
</dbReference>
<dbReference type="EMBL" id="JADOUF010000001">
    <property type="protein sequence ID" value="MBG6140900.1"/>
    <property type="molecule type" value="Genomic_DNA"/>
</dbReference>
<evidence type="ECO:0000313" key="7">
    <source>
        <dbReference type="Proteomes" id="UP000622552"/>
    </source>
</evidence>
<dbReference type="InterPro" id="IPR003439">
    <property type="entry name" value="ABC_transporter-like_ATP-bd"/>
</dbReference>
<dbReference type="GO" id="GO:0005524">
    <property type="term" value="F:ATP binding"/>
    <property type="evidence" value="ECO:0007669"/>
    <property type="project" value="UniProtKB-KW"/>
</dbReference>
<accession>A0A8J7GX17</accession>
<evidence type="ECO:0000256" key="2">
    <source>
        <dbReference type="ARBA" id="ARBA00022741"/>
    </source>
</evidence>
<evidence type="ECO:0000256" key="4">
    <source>
        <dbReference type="SAM" id="MobiDB-lite"/>
    </source>
</evidence>
<dbReference type="AlphaFoldDB" id="A0A8J7GX17"/>
<feature type="compositionally biased region" description="Basic and acidic residues" evidence="4">
    <location>
        <begin position="33"/>
        <end position="82"/>
    </location>
</feature>
<dbReference type="GO" id="GO:0005886">
    <property type="term" value="C:plasma membrane"/>
    <property type="evidence" value="ECO:0007669"/>
    <property type="project" value="TreeGrafter"/>
</dbReference>
<dbReference type="RefSeq" id="WP_197007398.1">
    <property type="nucleotide sequence ID" value="NZ_BONS01000019.1"/>
</dbReference>
<keyword evidence="2" id="KW-0547">Nucleotide-binding</keyword>
<keyword evidence="3" id="KW-0067">ATP-binding</keyword>
<feature type="region of interest" description="Disordered" evidence="4">
    <location>
        <begin position="1"/>
        <end position="101"/>
    </location>
</feature>
<name>A0A8J7GX17_9ACTN</name>
<evidence type="ECO:0000256" key="3">
    <source>
        <dbReference type="ARBA" id="ARBA00022840"/>
    </source>
</evidence>
<dbReference type="SMART" id="SM00382">
    <property type="entry name" value="AAA"/>
    <property type="match status" value="1"/>
</dbReference>
<dbReference type="GO" id="GO:0016887">
    <property type="term" value="F:ATP hydrolysis activity"/>
    <property type="evidence" value="ECO:0007669"/>
    <property type="project" value="InterPro"/>
</dbReference>
<dbReference type="CDD" id="cd03255">
    <property type="entry name" value="ABC_MJ0796_LolCDE_FtsE"/>
    <property type="match status" value="1"/>
</dbReference>
<evidence type="ECO:0000313" key="6">
    <source>
        <dbReference type="EMBL" id="MBG6140900.1"/>
    </source>
</evidence>